<dbReference type="AlphaFoldDB" id="A0A2U3LJA5"/>
<accession>A0A2U3LJA5</accession>
<sequence length="42" mass="4896">MGVCVRWEYMKKATCYSSQADLIKLSMRLGLKRRSNVQLMSI</sequence>
<dbReference type="EMBL" id="OMOF01000493">
    <property type="protein sequence ID" value="SPF51930.1"/>
    <property type="molecule type" value="Genomic_DNA"/>
</dbReference>
<proteinExistence type="predicted"/>
<protein>
    <submittedName>
        <fullName evidence="1">Uncharacterized protein</fullName>
    </submittedName>
</protein>
<dbReference type="Proteomes" id="UP000238916">
    <property type="component" value="Unassembled WGS sequence"/>
</dbReference>
<evidence type="ECO:0000313" key="2">
    <source>
        <dbReference type="Proteomes" id="UP000238916"/>
    </source>
</evidence>
<evidence type="ECO:0000313" key="1">
    <source>
        <dbReference type="EMBL" id="SPF51930.1"/>
    </source>
</evidence>
<reference evidence="2" key="1">
    <citation type="submission" date="2018-02" db="EMBL/GenBank/DDBJ databases">
        <authorList>
            <person name="Hausmann B."/>
        </authorList>
    </citation>
    <scope>NUCLEOTIDE SEQUENCE [LARGE SCALE GENOMIC DNA]</scope>
    <source>
        <strain evidence="2">Peat soil MAG SbF1</strain>
    </source>
</reference>
<organism evidence="1 2">
    <name type="scientific">Candidatus Desulfosporosinus infrequens</name>
    <dbReference type="NCBI Taxonomy" id="2043169"/>
    <lineage>
        <taxon>Bacteria</taxon>
        <taxon>Bacillati</taxon>
        <taxon>Bacillota</taxon>
        <taxon>Clostridia</taxon>
        <taxon>Eubacteriales</taxon>
        <taxon>Desulfitobacteriaceae</taxon>
        <taxon>Desulfosporosinus</taxon>
    </lineage>
</organism>
<gene>
    <name evidence="1" type="ORF">SBF1_5420010</name>
</gene>
<name>A0A2U3LJA5_9FIRM</name>